<protein>
    <submittedName>
        <fullName evidence="2">Uncharacterized protein</fullName>
    </submittedName>
</protein>
<organism evidence="2 3">
    <name type="scientific">Myotis davidii</name>
    <name type="common">David's myotis</name>
    <dbReference type="NCBI Taxonomy" id="225400"/>
    <lineage>
        <taxon>Eukaryota</taxon>
        <taxon>Metazoa</taxon>
        <taxon>Chordata</taxon>
        <taxon>Craniata</taxon>
        <taxon>Vertebrata</taxon>
        <taxon>Euteleostomi</taxon>
        <taxon>Mammalia</taxon>
        <taxon>Eutheria</taxon>
        <taxon>Laurasiatheria</taxon>
        <taxon>Chiroptera</taxon>
        <taxon>Yangochiroptera</taxon>
        <taxon>Vespertilionidae</taxon>
        <taxon>Myotis</taxon>
    </lineage>
</organism>
<accession>L5LQW8</accession>
<keyword evidence="3" id="KW-1185">Reference proteome</keyword>
<feature type="region of interest" description="Disordered" evidence="1">
    <location>
        <begin position="1"/>
        <end position="32"/>
    </location>
</feature>
<dbReference type="AlphaFoldDB" id="L5LQW8"/>
<feature type="compositionally biased region" description="Polar residues" evidence="1">
    <location>
        <begin position="1"/>
        <end position="11"/>
    </location>
</feature>
<evidence type="ECO:0000313" key="3">
    <source>
        <dbReference type="Proteomes" id="UP000010556"/>
    </source>
</evidence>
<name>L5LQW8_MYODS</name>
<evidence type="ECO:0000256" key="1">
    <source>
        <dbReference type="SAM" id="MobiDB-lite"/>
    </source>
</evidence>
<dbReference type="Proteomes" id="UP000010556">
    <property type="component" value="Unassembled WGS sequence"/>
</dbReference>
<sequence length="77" mass="8883">MDHLGCNSNGDLAQPPGAKVPVGEQTQQHRDTERKWWLPAVLQPTEFENRLEERRRSANRLLNKPKVQCYQNIEGCV</sequence>
<evidence type="ECO:0000313" key="2">
    <source>
        <dbReference type="EMBL" id="ELK27893.1"/>
    </source>
</evidence>
<gene>
    <name evidence="2" type="ORF">MDA_GLEAN10013031</name>
</gene>
<proteinExistence type="predicted"/>
<reference evidence="3" key="1">
    <citation type="journal article" date="2013" name="Science">
        <title>Comparative analysis of bat genomes provides insight into the evolution of flight and immunity.</title>
        <authorList>
            <person name="Zhang G."/>
            <person name="Cowled C."/>
            <person name="Shi Z."/>
            <person name="Huang Z."/>
            <person name="Bishop-Lilly K.A."/>
            <person name="Fang X."/>
            <person name="Wynne J.W."/>
            <person name="Xiong Z."/>
            <person name="Baker M.L."/>
            <person name="Zhao W."/>
            <person name="Tachedjian M."/>
            <person name="Zhu Y."/>
            <person name="Zhou P."/>
            <person name="Jiang X."/>
            <person name="Ng J."/>
            <person name="Yang L."/>
            <person name="Wu L."/>
            <person name="Xiao J."/>
            <person name="Feng Y."/>
            <person name="Chen Y."/>
            <person name="Sun X."/>
            <person name="Zhang Y."/>
            <person name="Marsh G.A."/>
            <person name="Crameri G."/>
            <person name="Broder C.C."/>
            <person name="Frey K.G."/>
            <person name="Wang L.F."/>
            <person name="Wang J."/>
        </authorList>
    </citation>
    <scope>NUCLEOTIDE SEQUENCE [LARGE SCALE GENOMIC DNA]</scope>
</reference>
<dbReference type="EMBL" id="KB109783">
    <property type="protein sequence ID" value="ELK27893.1"/>
    <property type="molecule type" value="Genomic_DNA"/>
</dbReference>